<comment type="caution">
    <text evidence="6">The sequence shown here is derived from an EMBL/GenBank/DDBJ whole genome shotgun (WGS) entry which is preliminary data.</text>
</comment>
<dbReference type="GO" id="GO:0004382">
    <property type="term" value="F:GDP phosphatase activity"/>
    <property type="evidence" value="ECO:0007669"/>
    <property type="project" value="UniProtKB-EC"/>
</dbReference>
<evidence type="ECO:0000256" key="4">
    <source>
        <dbReference type="ARBA" id="ARBA00038903"/>
    </source>
</evidence>
<dbReference type="EC" id="3.6.1.42" evidence="4"/>
<evidence type="ECO:0000256" key="2">
    <source>
        <dbReference type="ARBA" id="ARBA00022801"/>
    </source>
</evidence>
<dbReference type="OrthoDB" id="6372431at2759"/>
<keyword evidence="5" id="KW-0472">Membrane</keyword>
<feature type="non-terminal residue" evidence="6">
    <location>
        <position position="191"/>
    </location>
</feature>
<dbReference type="GO" id="GO:0006487">
    <property type="term" value="P:protein N-linked glycosylation"/>
    <property type="evidence" value="ECO:0007669"/>
    <property type="project" value="TreeGrafter"/>
</dbReference>
<dbReference type="GO" id="GO:0005794">
    <property type="term" value="C:Golgi apparatus"/>
    <property type="evidence" value="ECO:0007669"/>
    <property type="project" value="TreeGrafter"/>
</dbReference>
<reference evidence="6" key="1">
    <citation type="submission" date="2022-07" db="EMBL/GenBank/DDBJ databases">
        <title>Phylogenomic reconstructions and comparative analyses of Kickxellomycotina fungi.</title>
        <authorList>
            <person name="Reynolds N.K."/>
            <person name="Stajich J.E."/>
            <person name="Barry K."/>
            <person name="Grigoriev I.V."/>
            <person name="Crous P."/>
            <person name="Smith M.E."/>
        </authorList>
    </citation>
    <scope>NUCLEOTIDE SEQUENCE</scope>
    <source>
        <strain evidence="6">RSA 1196</strain>
    </source>
</reference>
<dbReference type="InterPro" id="IPR000407">
    <property type="entry name" value="GDA1_CD39_NTPase"/>
</dbReference>
<organism evidence="6 7">
    <name type="scientific">Dispira parvispora</name>
    <dbReference type="NCBI Taxonomy" id="1520584"/>
    <lineage>
        <taxon>Eukaryota</taxon>
        <taxon>Fungi</taxon>
        <taxon>Fungi incertae sedis</taxon>
        <taxon>Zoopagomycota</taxon>
        <taxon>Kickxellomycotina</taxon>
        <taxon>Dimargaritomycetes</taxon>
        <taxon>Dimargaritales</taxon>
        <taxon>Dimargaritaceae</taxon>
        <taxon>Dispira</taxon>
    </lineage>
</organism>
<dbReference type="Proteomes" id="UP001150925">
    <property type="component" value="Unassembled WGS sequence"/>
</dbReference>
<keyword evidence="5" id="KW-1133">Transmembrane helix</keyword>
<proteinExistence type="inferred from homology"/>
<feature type="transmembrane region" description="Helical" evidence="5">
    <location>
        <begin position="47"/>
        <end position="67"/>
    </location>
</feature>
<keyword evidence="5" id="KW-0812">Transmembrane</keyword>
<dbReference type="GO" id="GO:0016020">
    <property type="term" value="C:membrane"/>
    <property type="evidence" value="ECO:0007669"/>
    <property type="project" value="TreeGrafter"/>
</dbReference>
<comment type="similarity">
    <text evidence="1">Belongs to the GDA1/CD39 NTPase family.</text>
</comment>
<name>A0A9W8AJR0_9FUNG</name>
<dbReference type="AlphaFoldDB" id="A0A9W8AJR0"/>
<sequence>MSEPLRETFQVQDADSDSISVADSEGNYKYGSKPRQPWSLGRQAFRYLLYGGLALFILWMVFSITGWNHSSRSVMRLLHLQDPALTSQHCDVAHPGKPLVQYALMIDAGSTGSRIHVYRFNYCKERPELESEIFDHTQPGLSYYTNDPKGAAESLDSLMLTAQRSVPLKLHHCTPIAVKATAGLRLQGEKE</sequence>
<dbReference type="Gene3D" id="3.30.420.40">
    <property type="match status" value="1"/>
</dbReference>
<dbReference type="PANTHER" id="PTHR11782:SF83">
    <property type="entry name" value="GUANOSINE-DIPHOSPHATASE"/>
    <property type="match status" value="1"/>
</dbReference>
<keyword evidence="2 6" id="KW-0378">Hydrolase</keyword>
<evidence type="ECO:0000256" key="5">
    <source>
        <dbReference type="SAM" id="Phobius"/>
    </source>
</evidence>
<dbReference type="EMBL" id="JANBPY010002374">
    <property type="protein sequence ID" value="KAJ1955265.1"/>
    <property type="molecule type" value="Genomic_DNA"/>
</dbReference>
<evidence type="ECO:0000313" key="6">
    <source>
        <dbReference type="EMBL" id="KAJ1955265.1"/>
    </source>
</evidence>
<comment type="function">
    <text evidence="3">After transfer of sugars to endogenous macromolecular acceptors, the enzyme converts nucleoside diphosphates to nucleoside monophosphates which in turn exit the Golgi lumen in a coupled antiporter reaction, allowing entry of additional nucleotide sugar from the cytosol.</text>
</comment>
<protein>
    <recommendedName>
        <fullName evidence="4">guanosine-diphosphatase</fullName>
        <ecNumber evidence="4">3.6.1.42</ecNumber>
    </recommendedName>
</protein>
<gene>
    <name evidence="6" type="primary">GDA1_2</name>
    <name evidence="6" type="ORF">IWQ62_005568</name>
</gene>
<dbReference type="GO" id="GO:0009134">
    <property type="term" value="P:nucleoside diphosphate catabolic process"/>
    <property type="evidence" value="ECO:0007669"/>
    <property type="project" value="TreeGrafter"/>
</dbReference>
<dbReference type="Pfam" id="PF01150">
    <property type="entry name" value="GDA1_CD39"/>
    <property type="match status" value="1"/>
</dbReference>
<evidence type="ECO:0000256" key="3">
    <source>
        <dbReference type="ARBA" id="ARBA00037742"/>
    </source>
</evidence>
<evidence type="ECO:0000313" key="7">
    <source>
        <dbReference type="Proteomes" id="UP001150925"/>
    </source>
</evidence>
<evidence type="ECO:0000256" key="1">
    <source>
        <dbReference type="ARBA" id="ARBA00009283"/>
    </source>
</evidence>
<dbReference type="PANTHER" id="PTHR11782">
    <property type="entry name" value="ADENOSINE/GUANOSINE DIPHOSPHATASE"/>
    <property type="match status" value="1"/>
</dbReference>
<keyword evidence="7" id="KW-1185">Reference proteome</keyword>
<dbReference type="GO" id="GO:0017111">
    <property type="term" value="F:ribonucleoside triphosphate phosphatase activity"/>
    <property type="evidence" value="ECO:0007669"/>
    <property type="project" value="TreeGrafter"/>
</dbReference>
<dbReference type="GO" id="GO:0045134">
    <property type="term" value="F:UDP phosphatase activity"/>
    <property type="evidence" value="ECO:0007669"/>
    <property type="project" value="TreeGrafter"/>
</dbReference>
<accession>A0A9W8AJR0</accession>